<keyword evidence="3" id="KW-1185">Reference proteome</keyword>
<dbReference type="Gene3D" id="3.30.750.24">
    <property type="entry name" value="STAS domain"/>
    <property type="match status" value="1"/>
</dbReference>
<name>A0A6V8KJU9_9ACTN</name>
<accession>A0A6V8KJU9</accession>
<proteinExistence type="predicted"/>
<sequence>MAFTGITRRAGDAVIGVDLAGELSGPDVVTLQTMIFEAIIEGSPDELIVDLGGVVFLGADGHRALVSGYVVAVEYGTTYRVVSARDQVLGTLRANQTSEMLADSRDLGALLLALLSRPAAGPA</sequence>
<gene>
    <name evidence="2" type="ORF">Phou_061970</name>
</gene>
<dbReference type="Pfam" id="PF01740">
    <property type="entry name" value="STAS"/>
    <property type="match status" value="1"/>
</dbReference>
<dbReference type="InterPro" id="IPR002645">
    <property type="entry name" value="STAS_dom"/>
</dbReference>
<evidence type="ECO:0000313" key="3">
    <source>
        <dbReference type="Proteomes" id="UP000482800"/>
    </source>
</evidence>
<protein>
    <recommendedName>
        <fullName evidence="1">STAS domain-containing protein</fullName>
    </recommendedName>
</protein>
<feature type="domain" description="STAS" evidence="1">
    <location>
        <begin position="17"/>
        <end position="93"/>
    </location>
</feature>
<reference evidence="2 3" key="2">
    <citation type="submission" date="2020-03" db="EMBL/GenBank/DDBJ databases">
        <authorList>
            <person name="Ichikawa N."/>
            <person name="Kimura A."/>
            <person name="Kitahashi Y."/>
            <person name="Uohara A."/>
        </authorList>
    </citation>
    <scope>NUCLEOTIDE SEQUENCE [LARGE SCALE GENOMIC DNA]</scope>
    <source>
        <strain evidence="2 3">NBRC 108639</strain>
    </source>
</reference>
<organism evidence="2 3">
    <name type="scientific">Phytohabitans houttuyneae</name>
    <dbReference type="NCBI Taxonomy" id="1076126"/>
    <lineage>
        <taxon>Bacteria</taxon>
        <taxon>Bacillati</taxon>
        <taxon>Actinomycetota</taxon>
        <taxon>Actinomycetes</taxon>
        <taxon>Micromonosporales</taxon>
        <taxon>Micromonosporaceae</taxon>
    </lineage>
</organism>
<dbReference type="SUPFAM" id="SSF52091">
    <property type="entry name" value="SpoIIaa-like"/>
    <property type="match status" value="1"/>
</dbReference>
<evidence type="ECO:0000259" key="1">
    <source>
        <dbReference type="PROSITE" id="PS50801"/>
    </source>
</evidence>
<dbReference type="PROSITE" id="PS50801">
    <property type="entry name" value="STAS"/>
    <property type="match status" value="1"/>
</dbReference>
<dbReference type="InterPro" id="IPR036513">
    <property type="entry name" value="STAS_dom_sf"/>
</dbReference>
<dbReference type="AlphaFoldDB" id="A0A6V8KJU9"/>
<evidence type="ECO:0000313" key="2">
    <source>
        <dbReference type="EMBL" id="GFJ82017.1"/>
    </source>
</evidence>
<comment type="caution">
    <text evidence="2">The sequence shown here is derived from an EMBL/GenBank/DDBJ whole genome shotgun (WGS) entry which is preliminary data.</text>
</comment>
<dbReference type="RefSeq" id="WP_173061982.1">
    <property type="nucleotide sequence ID" value="NZ_BAABGO010000097.1"/>
</dbReference>
<dbReference type="Proteomes" id="UP000482800">
    <property type="component" value="Unassembled WGS sequence"/>
</dbReference>
<dbReference type="EMBL" id="BLPF01000002">
    <property type="protein sequence ID" value="GFJ82017.1"/>
    <property type="molecule type" value="Genomic_DNA"/>
</dbReference>
<reference evidence="2 3" key="1">
    <citation type="submission" date="2020-03" db="EMBL/GenBank/DDBJ databases">
        <title>Whole genome shotgun sequence of Phytohabitans houttuyneae NBRC 108639.</title>
        <authorList>
            <person name="Komaki H."/>
            <person name="Tamura T."/>
        </authorList>
    </citation>
    <scope>NUCLEOTIDE SEQUENCE [LARGE SCALE GENOMIC DNA]</scope>
    <source>
        <strain evidence="2 3">NBRC 108639</strain>
    </source>
</reference>